<dbReference type="PANTHER" id="PTHR43591">
    <property type="entry name" value="METHYLTRANSFERASE"/>
    <property type="match status" value="1"/>
</dbReference>
<dbReference type="Gene3D" id="3.40.50.150">
    <property type="entry name" value="Vaccinia Virus protein VP39"/>
    <property type="match status" value="1"/>
</dbReference>
<feature type="compositionally biased region" description="Polar residues" evidence="1">
    <location>
        <begin position="65"/>
        <end position="83"/>
    </location>
</feature>
<dbReference type="PANTHER" id="PTHR43591:SF24">
    <property type="entry name" value="2-METHOXY-6-POLYPRENYL-1,4-BENZOQUINOL METHYLASE, MITOCHONDRIAL"/>
    <property type="match status" value="1"/>
</dbReference>
<feature type="region of interest" description="Disordered" evidence="1">
    <location>
        <begin position="59"/>
        <end position="83"/>
    </location>
</feature>
<dbReference type="SUPFAM" id="SSF53335">
    <property type="entry name" value="S-adenosyl-L-methionine-dependent methyltransferases"/>
    <property type="match status" value="1"/>
</dbReference>
<feature type="compositionally biased region" description="Basic and acidic residues" evidence="1">
    <location>
        <begin position="1"/>
        <end position="14"/>
    </location>
</feature>
<evidence type="ECO:0000256" key="1">
    <source>
        <dbReference type="SAM" id="MobiDB-lite"/>
    </source>
</evidence>
<dbReference type="GO" id="GO:0032259">
    <property type="term" value="P:methylation"/>
    <property type="evidence" value="ECO:0007669"/>
    <property type="project" value="UniProtKB-KW"/>
</dbReference>
<sequence length="391" mass="44528">MTSDELRSTEEVLQKSKAPSKQHSAFRKVRGRSHVFEDDCNRGHAYRLNDLSRRTLSLGRAGADETSSSGRTTSPAPSVYSFNSSDERQVLRQAYGRMVNSQIESYFLPADYEEHRRLDLQHQVYTMALGALYPAAPLVRWALRPRHDRRPAIMDVGAGSGSWAIDMAREFPYCDVVGVDLVPPRVTGQLPENCRFEIDDANLGFSHYRQTYDVVHARAVSMGVRDFPALLRELADTLRPGGMLVLGDGEMQLYDEERQPLQYSERDASWTQRVFFAAYNAMRNRAGGSIDSHSMSPTWLRAVESLTEVGWDKVFIPVGPWIYANEKEKHLAEMLRANTLAFISGLGPLLLSEGYLKESVEKMQHEASLEIRDLRVHIYTRWSFAWAMKRF</sequence>
<keyword evidence="3" id="KW-1185">Reference proteome</keyword>
<dbReference type="OrthoDB" id="2013972at2759"/>
<dbReference type="GO" id="GO:0008168">
    <property type="term" value="F:methyltransferase activity"/>
    <property type="evidence" value="ECO:0007669"/>
    <property type="project" value="UniProtKB-KW"/>
</dbReference>
<protein>
    <submittedName>
        <fullName evidence="2">S-adenosyl-L-methionine-dependent methyltransferase</fullName>
    </submittedName>
</protein>
<organism evidence="2 3">
    <name type="scientific">Phanerochaete sordida</name>
    <dbReference type="NCBI Taxonomy" id="48140"/>
    <lineage>
        <taxon>Eukaryota</taxon>
        <taxon>Fungi</taxon>
        <taxon>Dikarya</taxon>
        <taxon>Basidiomycota</taxon>
        <taxon>Agaricomycotina</taxon>
        <taxon>Agaricomycetes</taxon>
        <taxon>Polyporales</taxon>
        <taxon>Phanerochaetaceae</taxon>
        <taxon>Phanerochaete</taxon>
    </lineage>
</organism>
<keyword evidence="2" id="KW-0489">Methyltransferase</keyword>
<name>A0A9P3GA40_9APHY</name>
<accession>A0A9P3GA40</accession>
<dbReference type="CDD" id="cd02440">
    <property type="entry name" value="AdoMet_MTases"/>
    <property type="match status" value="1"/>
</dbReference>
<feature type="compositionally biased region" description="Basic residues" evidence="1">
    <location>
        <begin position="18"/>
        <end position="27"/>
    </location>
</feature>
<feature type="region of interest" description="Disordered" evidence="1">
    <location>
        <begin position="1"/>
        <end position="27"/>
    </location>
</feature>
<evidence type="ECO:0000313" key="2">
    <source>
        <dbReference type="EMBL" id="GJE90770.1"/>
    </source>
</evidence>
<dbReference type="InterPro" id="IPR029063">
    <property type="entry name" value="SAM-dependent_MTases_sf"/>
</dbReference>
<dbReference type="Proteomes" id="UP000703269">
    <property type="component" value="Unassembled WGS sequence"/>
</dbReference>
<evidence type="ECO:0000313" key="3">
    <source>
        <dbReference type="Proteomes" id="UP000703269"/>
    </source>
</evidence>
<comment type="caution">
    <text evidence="2">The sequence shown here is derived from an EMBL/GenBank/DDBJ whole genome shotgun (WGS) entry which is preliminary data.</text>
</comment>
<keyword evidence="2" id="KW-0808">Transferase</keyword>
<dbReference type="AlphaFoldDB" id="A0A9P3GA40"/>
<dbReference type="Pfam" id="PF13489">
    <property type="entry name" value="Methyltransf_23"/>
    <property type="match status" value="1"/>
</dbReference>
<reference evidence="2 3" key="1">
    <citation type="submission" date="2021-08" db="EMBL/GenBank/DDBJ databases">
        <title>Draft Genome Sequence of Phanerochaete sordida strain YK-624.</title>
        <authorList>
            <person name="Mori T."/>
            <person name="Dohra H."/>
            <person name="Suzuki T."/>
            <person name="Kawagishi H."/>
            <person name="Hirai H."/>
        </authorList>
    </citation>
    <scope>NUCLEOTIDE SEQUENCE [LARGE SCALE GENOMIC DNA]</scope>
    <source>
        <strain evidence="2 3">YK-624</strain>
    </source>
</reference>
<proteinExistence type="predicted"/>
<gene>
    <name evidence="2" type="ORF">PsYK624_069140</name>
</gene>
<dbReference type="EMBL" id="BPQB01000018">
    <property type="protein sequence ID" value="GJE90770.1"/>
    <property type="molecule type" value="Genomic_DNA"/>
</dbReference>